<evidence type="ECO:0000313" key="3">
    <source>
        <dbReference type="Proteomes" id="UP000692954"/>
    </source>
</evidence>
<reference evidence="2" key="1">
    <citation type="submission" date="2021-01" db="EMBL/GenBank/DDBJ databases">
        <authorList>
            <consortium name="Genoscope - CEA"/>
            <person name="William W."/>
        </authorList>
    </citation>
    <scope>NUCLEOTIDE SEQUENCE</scope>
</reference>
<keyword evidence="3" id="KW-1185">Reference proteome</keyword>
<organism evidence="2 3">
    <name type="scientific">Paramecium sonneborni</name>
    <dbReference type="NCBI Taxonomy" id="65129"/>
    <lineage>
        <taxon>Eukaryota</taxon>
        <taxon>Sar</taxon>
        <taxon>Alveolata</taxon>
        <taxon>Ciliophora</taxon>
        <taxon>Intramacronucleata</taxon>
        <taxon>Oligohymenophorea</taxon>
        <taxon>Peniculida</taxon>
        <taxon>Parameciidae</taxon>
        <taxon>Paramecium</taxon>
    </lineage>
</organism>
<accession>A0A8S1PPK1</accession>
<dbReference type="EMBL" id="CAJJDN010000083">
    <property type="protein sequence ID" value="CAD8105095.1"/>
    <property type="molecule type" value="Genomic_DNA"/>
</dbReference>
<proteinExistence type="predicted"/>
<dbReference type="AlphaFoldDB" id="A0A8S1PPK1"/>
<comment type="caution">
    <text evidence="2">The sequence shown here is derived from an EMBL/GenBank/DDBJ whole genome shotgun (WGS) entry which is preliminary data.</text>
</comment>
<feature type="region of interest" description="Disordered" evidence="1">
    <location>
        <begin position="91"/>
        <end position="111"/>
    </location>
</feature>
<protein>
    <submittedName>
        <fullName evidence="2">Uncharacterized protein</fullName>
    </submittedName>
</protein>
<evidence type="ECO:0000256" key="1">
    <source>
        <dbReference type="SAM" id="MobiDB-lite"/>
    </source>
</evidence>
<name>A0A8S1PPK1_9CILI</name>
<dbReference type="OrthoDB" id="304757at2759"/>
<dbReference type="Proteomes" id="UP000692954">
    <property type="component" value="Unassembled WGS sequence"/>
</dbReference>
<gene>
    <name evidence="2" type="ORF">PSON_ATCC_30995.1.T0830185</name>
</gene>
<sequence>MGNACQNCHQNDTQVFTQEQGSFIKEESIKVIQSMSPIIKKHEYQLENLNEGIGVSTITSFIIKPKNQTQILEILRGIKNIDTEIRYYNQLDQGSGSPSSKNDSQNLKGKCNSERHVHFQIPQMQIIKHESKIVQKKLKK</sequence>
<feature type="compositionally biased region" description="Polar residues" evidence="1">
    <location>
        <begin position="91"/>
        <end position="107"/>
    </location>
</feature>
<evidence type="ECO:0000313" key="2">
    <source>
        <dbReference type="EMBL" id="CAD8105095.1"/>
    </source>
</evidence>